<dbReference type="EMBL" id="OOIN01000017">
    <property type="protein sequence ID" value="SPO27246.1"/>
    <property type="molecule type" value="Genomic_DNA"/>
</dbReference>
<dbReference type="Pfam" id="PF00383">
    <property type="entry name" value="dCMP_cyt_deam_1"/>
    <property type="match status" value="1"/>
</dbReference>
<evidence type="ECO:0000313" key="4">
    <source>
        <dbReference type="Proteomes" id="UP000324022"/>
    </source>
</evidence>
<dbReference type="OrthoDB" id="9980836at2759"/>
<evidence type="ECO:0000313" key="3">
    <source>
        <dbReference type="EMBL" id="SPO27246.1"/>
    </source>
</evidence>
<dbReference type="GO" id="GO:0003824">
    <property type="term" value="F:catalytic activity"/>
    <property type="evidence" value="ECO:0007669"/>
    <property type="project" value="InterPro"/>
</dbReference>
<protein>
    <recommendedName>
        <fullName evidence="2">CMP/dCMP-type deaminase domain-containing protein</fullName>
    </recommendedName>
</protein>
<proteinExistence type="predicted"/>
<dbReference type="InterPro" id="IPR002125">
    <property type="entry name" value="CMP_dCMP_dom"/>
</dbReference>
<keyword evidence="4" id="KW-1185">Reference proteome</keyword>
<sequence length="219" mass="24930">MSTQLHHGHQPSEILSQLLSTITSSIIPLTTSAVSRGCKVFGASILHKTTLEPIISSTNDEITSPLLHGEMSTLFAFHRYNSSRTTPQERIDPKDCIFLSTHEPCSLCLSAITWSGFDNFYYLFTYEDTKKVFSIPHDIRILQEVFQTHKEGDKEEKLYNKKNAYWECFSLAELVEQSPEEERDGLRERMESVKKQYNSLSDTYQQSKGSQVAGQIPLA</sequence>
<reference evidence="3 4" key="1">
    <citation type="submission" date="2018-03" db="EMBL/GenBank/DDBJ databases">
        <authorList>
            <person name="Guldener U."/>
        </authorList>
    </citation>
    <scope>NUCLEOTIDE SEQUENCE [LARGE SCALE GENOMIC DNA]</scope>
    <source>
        <strain evidence="3 4">NBRC100155</strain>
    </source>
</reference>
<dbReference type="InterPro" id="IPR016193">
    <property type="entry name" value="Cytidine_deaminase-like"/>
</dbReference>
<dbReference type="AlphaFoldDB" id="A0A5C3ECD7"/>
<evidence type="ECO:0000259" key="2">
    <source>
        <dbReference type="Pfam" id="PF00383"/>
    </source>
</evidence>
<organism evidence="3 4">
    <name type="scientific">Ustilago trichophora</name>
    <dbReference type="NCBI Taxonomy" id="86804"/>
    <lineage>
        <taxon>Eukaryota</taxon>
        <taxon>Fungi</taxon>
        <taxon>Dikarya</taxon>
        <taxon>Basidiomycota</taxon>
        <taxon>Ustilaginomycotina</taxon>
        <taxon>Ustilaginomycetes</taxon>
        <taxon>Ustilaginales</taxon>
        <taxon>Ustilaginaceae</taxon>
        <taxon>Ustilago</taxon>
    </lineage>
</organism>
<accession>A0A5C3ECD7</accession>
<dbReference type="GO" id="GO:0006139">
    <property type="term" value="P:nucleobase-containing compound metabolic process"/>
    <property type="evidence" value="ECO:0007669"/>
    <property type="project" value="UniProtKB-ARBA"/>
</dbReference>
<name>A0A5C3ECD7_9BASI</name>
<feature type="region of interest" description="Disordered" evidence="1">
    <location>
        <begin position="200"/>
        <end position="219"/>
    </location>
</feature>
<dbReference type="Gene3D" id="3.40.140.10">
    <property type="entry name" value="Cytidine Deaminase, domain 2"/>
    <property type="match status" value="1"/>
</dbReference>
<feature type="compositionally biased region" description="Polar residues" evidence="1">
    <location>
        <begin position="200"/>
        <end position="213"/>
    </location>
</feature>
<evidence type="ECO:0000256" key="1">
    <source>
        <dbReference type="SAM" id="MobiDB-lite"/>
    </source>
</evidence>
<dbReference type="Proteomes" id="UP000324022">
    <property type="component" value="Unassembled WGS sequence"/>
</dbReference>
<gene>
    <name evidence="3" type="ORF">UTRI_10363</name>
</gene>
<feature type="domain" description="CMP/dCMP-type deaminase" evidence="2">
    <location>
        <begin position="41"/>
        <end position="122"/>
    </location>
</feature>
<dbReference type="SUPFAM" id="SSF53927">
    <property type="entry name" value="Cytidine deaminase-like"/>
    <property type="match status" value="1"/>
</dbReference>